<proteinExistence type="inferred from homology"/>
<dbReference type="GO" id="GO:0019752">
    <property type="term" value="P:carboxylic acid metabolic process"/>
    <property type="evidence" value="ECO:0007669"/>
    <property type="project" value="InterPro"/>
</dbReference>
<keyword evidence="4" id="KW-0670">Pyruvate</keyword>
<dbReference type="KEGG" id="aco:Amico_1308"/>
<dbReference type="STRING" id="572547.Amico_1308"/>
<dbReference type="SUPFAM" id="SSF51569">
    <property type="entry name" value="Aldolase"/>
    <property type="match status" value="1"/>
</dbReference>
<dbReference type="Gene3D" id="3.20.20.70">
    <property type="entry name" value="Aldolase class I"/>
    <property type="match status" value="1"/>
</dbReference>
<dbReference type="PROSITE" id="PS50991">
    <property type="entry name" value="PYR_CT"/>
    <property type="match status" value="1"/>
</dbReference>
<evidence type="ECO:0000256" key="1">
    <source>
        <dbReference type="ARBA" id="ARBA00022679"/>
    </source>
</evidence>
<dbReference type="eggNOG" id="COG0119">
    <property type="taxonomic scope" value="Bacteria"/>
</dbReference>
<dbReference type="PROSITE" id="PS00815">
    <property type="entry name" value="AIPM_HOMOCIT_SYNTH_1"/>
    <property type="match status" value="1"/>
</dbReference>
<dbReference type="PROSITE" id="PS00816">
    <property type="entry name" value="AIPM_HOMOCIT_SYNTH_2"/>
    <property type="match status" value="1"/>
</dbReference>
<dbReference type="PANTHER" id="PTHR42880">
    <property type="entry name" value="HOMOCITRATE SYNTHASE"/>
    <property type="match status" value="1"/>
</dbReference>
<dbReference type="OrthoDB" id="9804858at2"/>
<name>D5EFU5_AMICL</name>
<dbReference type="Pfam" id="PF00682">
    <property type="entry name" value="HMGL-like"/>
    <property type="match status" value="1"/>
</dbReference>
<organism evidence="4 5">
    <name type="scientific">Aminobacterium colombiense (strain DSM 12261 / ALA-1)</name>
    <dbReference type="NCBI Taxonomy" id="572547"/>
    <lineage>
        <taxon>Bacteria</taxon>
        <taxon>Thermotogati</taxon>
        <taxon>Synergistota</taxon>
        <taxon>Synergistia</taxon>
        <taxon>Synergistales</taxon>
        <taxon>Aminobacteriaceae</taxon>
        <taxon>Aminobacterium</taxon>
    </lineage>
</organism>
<dbReference type="RefSeq" id="WP_013048690.1">
    <property type="nucleotide sequence ID" value="NC_014011.1"/>
</dbReference>
<keyword evidence="1 2" id="KW-0808">Transferase</keyword>
<dbReference type="GO" id="GO:0046912">
    <property type="term" value="F:acyltransferase activity, acyl groups converted into alkyl on transfer"/>
    <property type="evidence" value="ECO:0007669"/>
    <property type="project" value="InterPro"/>
</dbReference>
<evidence type="ECO:0000256" key="2">
    <source>
        <dbReference type="RuleBase" id="RU003523"/>
    </source>
</evidence>
<feature type="domain" description="Pyruvate carboxyltransferase" evidence="3">
    <location>
        <begin position="38"/>
        <end position="291"/>
    </location>
</feature>
<dbReference type="PANTHER" id="PTHR42880:SF1">
    <property type="entry name" value="ISOPROPYLMALATE_HOMOCITRATE_CITRAMALATE SYNTHASE FAMILY PROTEIN"/>
    <property type="match status" value="1"/>
</dbReference>
<reference evidence="4 5" key="1">
    <citation type="journal article" date="2010" name="Stand. Genomic Sci.">
        <title>Complete genome sequence of Aminobacterium colombiense type strain (ALA-1).</title>
        <authorList>
            <person name="Chertkov O."/>
            <person name="Sikorski J."/>
            <person name="Brambilla E."/>
            <person name="Lapidus A."/>
            <person name="Copeland A."/>
            <person name="Glavina Del Rio T."/>
            <person name="Nolan M."/>
            <person name="Lucas S."/>
            <person name="Tice H."/>
            <person name="Cheng J.F."/>
            <person name="Han C."/>
            <person name="Detter J.C."/>
            <person name="Bruce D."/>
            <person name="Tapia R."/>
            <person name="Goodwin L."/>
            <person name="Pitluck S."/>
            <person name="Liolios K."/>
            <person name="Ivanova N."/>
            <person name="Mavromatis K."/>
            <person name="Ovchinnikova G."/>
            <person name="Pati A."/>
            <person name="Chen A."/>
            <person name="Palaniappan K."/>
            <person name="Land M."/>
            <person name="Hauser L."/>
            <person name="Chang Y.J."/>
            <person name="Jeffries C.D."/>
            <person name="Spring S."/>
            <person name="Rohde M."/>
            <person name="Goker M."/>
            <person name="Bristow J."/>
            <person name="Eisen J.A."/>
            <person name="Markowitz V."/>
            <person name="Hugenholtz P."/>
            <person name="Kyrpides N.C."/>
            <person name="Klenk H.P."/>
        </authorList>
    </citation>
    <scope>NUCLEOTIDE SEQUENCE [LARGE SCALE GENOMIC DNA]</scope>
    <source>
        <strain evidence="5">DSM 12261 / ALA-1</strain>
    </source>
</reference>
<gene>
    <name evidence="4" type="ordered locus">Amico_1308</name>
</gene>
<sequence>MTVKFNNSPTPWKTDLWYTSPWNFSEEARKGFDFSKKIQFHDVSLRDGEQQSGLIFTKDQKVALAEKLAEVGIHRIEAGMPAVSDQDEGAIKEIVRRNLGPEIFAFARCMKDDVKRALDCGVKSIVMEVPTSDHLLKYAYRWEVQKAIDVSIESTLYARDNGMYVSFFTIDGTRTGIDEYLDLIELIAENGHMDELTVVDTMGGLMPQAVPFLIKKVKERISDKPIGIHFHDDFGLGAANTLAGLAAGADIAHTTISGIGERAGNAPYEDVALSLLTMYGVDTGLKYNKFYPLSQYLQSISGLKVRQNRGIVGENVSDIESGIVAGWFKNANDEAPLELSPYLYSLTGHPDAKVTIGKMSGIPTVDIYLDKLGLDVKDADVKLEIVNAIKAKAFEKSALLTEQEFEEIARNIIDKA</sequence>
<comment type="similarity">
    <text evidence="2">Belongs to the alpha-IPM synthase/homocitrate synthase family.</text>
</comment>
<evidence type="ECO:0000259" key="3">
    <source>
        <dbReference type="PROSITE" id="PS50991"/>
    </source>
</evidence>
<accession>D5EFU5</accession>
<keyword evidence="5" id="KW-1185">Reference proteome</keyword>
<evidence type="ECO:0000313" key="5">
    <source>
        <dbReference type="Proteomes" id="UP000002366"/>
    </source>
</evidence>
<dbReference type="InterPro" id="IPR013785">
    <property type="entry name" value="Aldolase_TIM"/>
</dbReference>
<dbReference type="InterPro" id="IPR002034">
    <property type="entry name" value="AIPM/Hcit_synth_CS"/>
</dbReference>
<evidence type="ECO:0000313" key="4">
    <source>
        <dbReference type="EMBL" id="ADE57427.1"/>
    </source>
</evidence>
<dbReference type="Proteomes" id="UP000002366">
    <property type="component" value="Chromosome"/>
</dbReference>
<dbReference type="InterPro" id="IPR000891">
    <property type="entry name" value="PYR_CT"/>
</dbReference>
<dbReference type="AlphaFoldDB" id="D5EFU5"/>
<dbReference type="HOGENOM" id="CLU_022158_4_0_0"/>
<protein>
    <submittedName>
        <fullName evidence="4">Pyruvate carboxyltransferase</fullName>
    </submittedName>
</protein>
<dbReference type="EMBL" id="CP001997">
    <property type="protein sequence ID" value="ADE57427.1"/>
    <property type="molecule type" value="Genomic_DNA"/>
</dbReference>